<dbReference type="SUPFAM" id="SSF46689">
    <property type="entry name" value="Homeodomain-like"/>
    <property type="match status" value="1"/>
</dbReference>
<reference evidence="2" key="3">
    <citation type="submission" date="2025-09" db="UniProtKB">
        <authorList>
            <consortium name="Ensembl"/>
        </authorList>
    </citation>
    <scope>IDENTIFICATION</scope>
</reference>
<dbReference type="GeneTree" id="ENSGT00940000171452"/>
<dbReference type="AlphaFoldDB" id="A0A3Q1BS90"/>
<protein>
    <recommendedName>
        <fullName evidence="4">Transposase Tc1-like domain-containing protein</fullName>
    </recommendedName>
</protein>
<name>A0A3Q1BS90_AMPOC</name>
<organism evidence="2 3">
    <name type="scientific">Amphiprion ocellaris</name>
    <name type="common">Clown anemonefish</name>
    <dbReference type="NCBI Taxonomy" id="80972"/>
    <lineage>
        <taxon>Eukaryota</taxon>
        <taxon>Metazoa</taxon>
        <taxon>Chordata</taxon>
        <taxon>Craniata</taxon>
        <taxon>Vertebrata</taxon>
        <taxon>Euteleostomi</taxon>
        <taxon>Actinopterygii</taxon>
        <taxon>Neopterygii</taxon>
        <taxon>Teleostei</taxon>
        <taxon>Neoteleostei</taxon>
        <taxon>Acanthomorphata</taxon>
        <taxon>Ovalentaria</taxon>
        <taxon>Pomacentridae</taxon>
        <taxon>Amphiprion</taxon>
    </lineage>
</organism>
<reference evidence="2" key="2">
    <citation type="submission" date="2025-08" db="UniProtKB">
        <authorList>
            <consortium name="Ensembl"/>
        </authorList>
    </citation>
    <scope>IDENTIFICATION</scope>
</reference>
<proteinExistence type="predicted"/>
<feature type="region of interest" description="Disordered" evidence="1">
    <location>
        <begin position="109"/>
        <end position="207"/>
    </location>
</feature>
<evidence type="ECO:0000256" key="1">
    <source>
        <dbReference type="SAM" id="MobiDB-lite"/>
    </source>
</evidence>
<evidence type="ECO:0000313" key="3">
    <source>
        <dbReference type="Proteomes" id="UP001501940"/>
    </source>
</evidence>
<feature type="region of interest" description="Disordered" evidence="1">
    <location>
        <begin position="229"/>
        <end position="257"/>
    </location>
</feature>
<reference evidence="2 3" key="1">
    <citation type="submission" date="2022-01" db="EMBL/GenBank/DDBJ databases">
        <title>A chromosome-scale genome assembly of the false clownfish, Amphiprion ocellaris.</title>
        <authorList>
            <person name="Ryu T."/>
        </authorList>
    </citation>
    <scope>NUCLEOTIDE SEQUENCE [LARGE SCALE GENOMIC DNA]</scope>
</reference>
<evidence type="ECO:0000313" key="2">
    <source>
        <dbReference type="Ensembl" id="ENSAOCP00000016373.2"/>
    </source>
</evidence>
<dbReference type="Pfam" id="PF13565">
    <property type="entry name" value="HTH_32"/>
    <property type="match status" value="1"/>
</dbReference>
<feature type="compositionally biased region" description="Basic and acidic residues" evidence="1">
    <location>
        <begin position="141"/>
        <end position="160"/>
    </location>
</feature>
<feature type="compositionally biased region" description="Basic and acidic residues" evidence="1">
    <location>
        <begin position="245"/>
        <end position="257"/>
    </location>
</feature>
<dbReference type="InterPro" id="IPR009057">
    <property type="entry name" value="Homeodomain-like_sf"/>
</dbReference>
<accession>A0A3Q1BS90</accession>
<keyword evidence="3" id="KW-1185">Reference proteome</keyword>
<dbReference type="Proteomes" id="UP001501940">
    <property type="component" value="Chromosome 8"/>
</dbReference>
<dbReference type="Ensembl" id="ENSAOCT00000025313.2">
    <property type="protein sequence ID" value="ENSAOCP00000016373.2"/>
    <property type="gene ID" value="ENSAOCG00000021291.2"/>
</dbReference>
<evidence type="ECO:0008006" key="4">
    <source>
        <dbReference type="Google" id="ProtNLM"/>
    </source>
</evidence>
<feature type="compositionally biased region" description="Basic and acidic residues" evidence="1">
    <location>
        <begin position="118"/>
        <end position="134"/>
    </location>
</feature>
<dbReference type="OMA" id="TSGHGYD"/>
<sequence length="257" mass="28262">MSDLTEFERCQIVAARLSGASVTKTAQLFNVARGTVSRVMTVYIKHGRTASAKKNSGRKSKLTETDRQTLLRIVDEHPEFTASKITSELNRHLSHTVSVKTVRRELHKAGIFRGAAGRKPETETETGKPDRNSESEEETPGEEHSRPETQTESWIKKPVGDDTMSALQTRVQHGYNPGTSGHGYDTGTSGHGYDTGTSAQSEPGAAEEHFIAHRVKVAVPPEGQRLQHLRASSKEDVVDEGVLEQDQKDHDQAALRS</sequence>